<protein>
    <submittedName>
        <fullName evidence="1">Uncharacterized protein</fullName>
    </submittedName>
</protein>
<reference evidence="1 2" key="1">
    <citation type="journal article" date="2021" name="Nat. Plants">
        <title>The Taxus genome provides insights into paclitaxel biosynthesis.</title>
        <authorList>
            <person name="Xiong X."/>
            <person name="Gou J."/>
            <person name="Liao Q."/>
            <person name="Li Y."/>
            <person name="Zhou Q."/>
            <person name="Bi G."/>
            <person name="Li C."/>
            <person name="Du R."/>
            <person name="Wang X."/>
            <person name="Sun T."/>
            <person name="Guo L."/>
            <person name="Liang H."/>
            <person name="Lu P."/>
            <person name="Wu Y."/>
            <person name="Zhang Z."/>
            <person name="Ro D.K."/>
            <person name="Shang Y."/>
            <person name="Huang S."/>
            <person name="Yan J."/>
        </authorList>
    </citation>
    <scope>NUCLEOTIDE SEQUENCE [LARGE SCALE GENOMIC DNA]</scope>
    <source>
        <strain evidence="1">Ta-2019</strain>
    </source>
</reference>
<feature type="non-terminal residue" evidence="1">
    <location>
        <position position="62"/>
    </location>
</feature>
<sequence>DVYCSLIMDTSIYTLMCNVSTNVFGGVILEWVDDILGEHAHIFDLVAIVATICRVLLGERDE</sequence>
<dbReference type="Proteomes" id="UP000824469">
    <property type="component" value="Unassembled WGS sequence"/>
</dbReference>
<gene>
    <name evidence="1" type="ORF">KI387_033032</name>
</gene>
<organism evidence="1 2">
    <name type="scientific">Taxus chinensis</name>
    <name type="common">Chinese yew</name>
    <name type="synonym">Taxus wallichiana var. chinensis</name>
    <dbReference type="NCBI Taxonomy" id="29808"/>
    <lineage>
        <taxon>Eukaryota</taxon>
        <taxon>Viridiplantae</taxon>
        <taxon>Streptophyta</taxon>
        <taxon>Embryophyta</taxon>
        <taxon>Tracheophyta</taxon>
        <taxon>Spermatophyta</taxon>
        <taxon>Pinopsida</taxon>
        <taxon>Pinidae</taxon>
        <taxon>Conifers II</taxon>
        <taxon>Cupressales</taxon>
        <taxon>Taxaceae</taxon>
        <taxon>Taxus</taxon>
    </lineage>
</organism>
<accession>A0AA38BQZ6</accession>
<evidence type="ECO:0000313" key="2">
    <source>
        <dbReference type="Proteomes" id="UP000824469"/>
    </source>
</evidence>
<keyword evidence="2" id="KW-1185">Reference proteome</keyword>
<feature type="non-terminal residue" evidence="1">
    <location>
        <position position="1"/>
    </location>
</feature>
<dbReference type="EMBL" id="JAHRHJ020003813">
    <property type="protein sequence ID" value="KAH9288915.1"/>
    <property type="molecule type" value="Genomic_DNA"/>
</dbReference>
<comment type="caution">
    <text evidence="1">The sequence shown here is derived from an EMBL/GenBank/DDBJ whole genome shotgun (WGS) entry which is preliminary data.</text>
</comment>
<name>A0AA38BQZ6_TAXCH</name>
<proteinExistence type="predicted"/>
<evidence type="ECO:0000313" key="1">
    <source>
        <dbReference type="EMBL" id="KAH9288915.1"/>
    </source>
</evidence>
<dbReference type="AlphaFoldDB" id="A0AA38BQZ6"/>